<accession>A0A098E746</accession>
<dbReference type="PROSITE" id="PS51257">
    <property type="entry name" value="PROKAR_LIPOPROTEIN"/>
    <property type="match status" value="1"/>
</dbReference>
<feature type="transmembrane region" description="Helical" evidence="1">
    <location>
        <begin position="314"/>
        <end position="335"/>
    </location>
</feature>
<evidence type="ECO:0000256" key="1">
    <source>
        <dbReference type="SAM" id="Phobius"/>
    </source>
</evidence>
<feature type="transmembrane region" description="Helical" evidence="1">
    <location>
        <begin position="65"/>
        <end position="85"/>
    </location>
</feature>
<feature type="transmembrane region" description="Helical" evidence="1">
    <location>
        <begin position="500"/>
        <end position="520"/>
    </location>
</feature>
<feature type="transmembrane region" description="Helical" evidence="1">
    <location>
        <begin position="347"/>
        <end position="362"/>
    </location>
</feature>
<feature type="transmembrane region" description="Helical" evidence="1">
    <location>
        <begin position="392"/>
        <end position="413"/>
    </location>
</feature>
<feature type="transmembrane region" description="Helical" evidence="1">
    <location>
        <begin position="31"/>
        <end position="53"/>
    </location>
</feature>
<sequence length="736" mass="85690">MKFTWNQILILYVLMGTISCNFLPIPELVKGVIATPAFLIIPYLFGHIILTALKKSIDISLSKISHIFISFAVGFIFIPIIAFLLHTFPSFNAVVYSFFILLIFSIYFVKSKRYDKIVEVKELNFINAEVIMFLLTFLFAVLFFYVYQPFPFILNVDVPHHIAITYLLKDYNFFYYQNSYNPTIASIIASLSVLFQADVYTLWWCNDLIVSPFLGLFGLYILSFKIFHDKRIYFIAFFPLLFALSGLMYSIIHHSVILILFIFIIYVIEKELIPMYSKIKFKNLLIMFILFIIIYFLLFLYLRGGLFTILQPIIGYQNLGIGIFLLFSVIFFLPILLKKRFNISPENFKIIFLMTIVMLLLYNTHIDMAMLIFPFLLLYLIIRYVSEKNYTIVRILNTFVILIFLIIFLLQYYSIYDFEFRGVKQISSTILTNGALEFSDKVHFLIHDFWTFTIFLFLLIGILFGTSDNKYKKILLPLIIIIFGLFSFFFFIKALAVERAISFANPIISMFIAYAIIKISSFSLHKKNKIKIVIITICIVILIFNIIYPMTIGWMEKRIMDCHGNPGLVTIEEYNAGKWMQKNLQKTTVIISDPRTTYDVGASSQLRYINMRLPFSMQKNATDFVFNILSLSDAYKIHTILTEVITWQNITTDYGVPEYSKKSFVIVISNKTAVWLKGLYSMCPSTNHPLTKEDIKPFLNITYFTLLYNDSSKLYIFGVNPKPGVSFKIHESFDGG</sequence>
<keyword evidence="1" id="KW-0472">Membrane</keyword>
<organism evidence="2">
    <name type="scientific">groundwater metagenome</name>
    <dbReference type="NCBI Taxonomy" id="717931"/>
    <lineage>
        <taxon>unclassified sequences</taxon>
        <taxon>metagenomes</taxon>
        <taxon>ecological metagenomes</taxon>
    </lineage>
</organism>
<feature type="transmembrane region" description="Helical" evidence="1">
    <location>
        <begin position="91"/>
        <end position="109"/>
    </location>
</feature>
<keyword evidence="1" id="KW-1133">Transmembrane helix</keyword>
<feature type="transmembrane region" description="Helical" evidence="1">
    <location>
        <begin position="474"/>
        <end position="494"/>
    </location>
</feature>
<reference evidence="2" key="1">
    <citation type="submission" date="2014-09" db="EMBL/GenBank/DDBJ databases">
        <authorList>
            <person name="Probst J Alexander"/>
        </authorList>
    </citation>
    <scope>NUCLEOTIDE SEQUENCE</scope>
</reference>
<protein>
    <submittedName>
        <fullName evidence="2">Uncharacterized protein</fullName>
    </submittedName>
</protein>
<feature type="transmembrane region" description="Helical" evidence="1">
    <location>
        <begin position="449"/>
        <end position="467"/>
    </location>
</feature>
<feature type="transmembrane region" description="Helical" evidence="1">
    <location>
        <begin position="532"/>
        <end position="555"/>
    </location>
</feature>
<feature type="transmembrane region" description="Helical" evidence="1">
    <location>
        <begin position="201"/>
        <end position="220"/>
    </location>
</feature>
<feature type="transmembrane region" description="Helical" evidence="1">
    <location>
        <begin position="232"/>
        <end position="249"/>
    </location>
</feature>
<name>A0A098E746_9ZZZZ</name>
<keyword evidence="1" id="KW-0812">Transmembrane</keyword>
<gene>
    <name evidence="2" type="ORF">MSIBF_A170003</name>
</gene>
<proteinExistence type="predicted"/>
<evidence type="ECO:0000313" key="2">
    <source>
        <dbReference type="EMBL" id="CEG11807.1"/>
    </source>
</evidence>
<feature type="transmembrane region" description="Helical" evidence="1">
    <location>
        <begin position="368"/>
        <end position="385"/>
    </location>
</feature>
<feature type="transmembrane region" description="Helical" evidence="1">
    <location>
        <begin position="284"/>
        <end position="302"/>
    </location>
</feature>
<dbReference type="AlphaFoldDB" id="A0A098E746"/>
<feature type="transmembrane region" description="Helical" evidence="1">
    <location>
        <begin position="7"/>
        <end position="25"/>
    </location>
</feature>
<dbReference type="EMBL" id="CCXY01000079">
    <property type="protein sequence ID" value="CEG11807.1"/>
    <property type="molecule type" value="Genomic_DNA"/>
</dbReference>
<feature type="transmembrane region" description="Helical" evidence="1">
    <location>
        <begin position="130"/>
        <end position="147"/>
    </location>
</feature>